<dbReference type="EMBL" id="JBEWTB010000002">
    <property type="protein sequence ID" value="MET4755994.1"/>
    <property type="molecule type" value="Genomic_DNA"/>
</dbReference>
<gene>
    <name evidence="1" type="ORF">V5J35_001186</name>
</gene>
<organism evidence="1 2">
    <name type="scientific">Endozoicomonas lisbonensis</name>
    <dbReference type="NCBI Taxonomy" id="3120522"/>
    <lineage>
        <taxon>Bacteria</taxon>
        <taxon>Pseudomonadati</taxon>
        <taxon>Pseudomonadota</taxon>
        <taxon>Gammaproteobacteria</taxon>
        <taxon>Oceanospirillales</taxon>
        <taxon>Endozoicomonadaceae</taxon>
        <taxon>Endozoicomonas</taxon>
    </lineage>
</organism>
<keyword evidence="2" id="KW-1185">Reference proteome</keyword>
<reference evidence="1 2" key="1">
    <citation type="submission" date="2024-06" db="EMBL/GenBank/DDBJ databases">
        <title>Genomic Encyclopedia of Type Strains, Phase V (KMG-V): Genome sequencing to study the core and pangenomes of soil and plant-associated prokaryotes.</title>
        <authorList>
            <person name="Whitman W."/>
        </authorList>
    </citation>
    <scope>NUCLEOTIDE SEQUENCE [LARGE SCALE GENOMIC DNA]</scope>
    <source>
        <strain evidence="1 2">NE40</strain>
    </source>
</reference>
<evidence type="ECO:0008006" key="3">
    <source>
        <dbReference type="Google" id="ProtNLM"/>
    </source>
</evidence>
<dbReference type="RefSeq" id="WP_354010363.1">
    <property type="nucleotide sequence ID" value="NZ_JBEWTA010000001.1"/>
</dbReference>
<evidence type="ECO:0000313" key="2">
    <source>
        <dbReference type="Proteomes" id="UP001549366"/>
    </source>
</evidence>
<name>A0ABV2SE02_9GAMM</name>
<protein>
    <recommendedName>
        <fullName evidence="3">Transglutaminase-like domain-containing protein</fullName>
    </recommendedName>
</protein>
<evidence type="ECO:0000313" key="1">
    <source>
        <dbReference type="EMBL" id="MET4755994.1"/>
    </source>
</evidence>
<proteinExistence type="predicted"/>
<dbReference type="Proteomes" id="UP001549366">
    <property type="component" value="Unassembled WGS sequence"/>
</dbReference>
<accession>A0ABV2SE02</accession>
<sequence length="213" mass="24640">MNEMQNANLLLTFARNFFRGSLKSSNKIYSDAYGHASPLKKQERLESAVKAGYRIASLRKHQHYSERIQLLFASDPRQRAGNCAEYAIVALWQGIQLRIPNIWLAKGCGHSFIVLARELPSKMTLNDFQYYMDQDFYVCDPWSGLCCEMHLFPVLLMGQATSWEAEGKEIWTEPTQTQQATKWVQQLLIREASFFRMSYSNGNPTDLYDQNFT</sequence>
<comment type="caution">
    <text evidence="1">The sequence shown here is derived from an EMBL/GenBank/DDBJ whole genome shotgun (WGS) entry which is preliminary data.</text>
</comment>